<dbReference type="GO" id="GO:0005524">
    <property type="term" value="F:ATP binding"/>
    <property type="evidence" value="ECO:0007669"/>
    <property type="project" value="UniProtKB-UniRule"/>
</dbReference>
<evidence type="ECO:0000256" key="4">
    <source>
        <dbReference type="ARBA" id="ARBA00022705"/>
    </source>
</evidence>
<dbReference type="CDD" id="cd00009">
    <property type="entry name" value="AAA"/>
    <property type="match status" value="1"/>
</dbReference>
<dbReference type="PROSITE" id="PS50172">
    <property type="entry name" value="BRCT"/>
    <property type="match status" value="1"/>
</dbReference>
<dbReference type="Pfam" id="PF25361">
    <property type="entry name" value="AAA_lid_RFC1"/>
    <property type="match status" value="1"/>
</dbReference>
<dbReference type="SUPFAM" id="SSF52113">
    <property type="entry name" value="BRCT domain"/>
    <property type="match status" value="1"/>
</dbReference>
<dbReference type="GO" id="GO:0005663">
    <property type="term" value="C:DNA replication factor C complex"/>
    <property type="evidence" value="ECO:0007669"/>
    <property type="project" value="InterPro"/>
</dbReference>
<dbReference type="InterPro" id="IPR003593">
    <property type="entry name" value="AAA+_ATPase"/>
</dbReference>
<keyword evidence="4 8" id="KW-0235">DNA replication</keyword>
<feature type="region of interest" description="Disordered" evidence="9">
    <location>
        <begin position="760"/>
        <end position="846"/>
    </location>
</feature>
<dbReference type="InterPro" id="IPR001357">
    <property type="entry name" value="BRCT_dom"/>
</dbReference>
<evidence type="ECO:0000256" key="7">
    <source>
        <dbReference type="ARBA" id="ARBA00023242"/>
    </source>
</evidence>
<organism evidence="11">
    <name type="scientific">Alexandrium monilatum</name>
    <dbReference type="NCBI Taxonomy" id="311494"/>
    <lineage>
        <taxon>Eukaryota</taxon>
        <taxon>Sar</taxon>
        <taxon>Alveolata</taxon>
        <taxon>Dinophyceae</taxon>
        <taxon>Gonyaulacales</taxon>
        <taxon>Pyrocystaceae</taxon>
        <taxon>Alexandrium</taxon>
    </lineage>
</organism>
<dbReference type="GO" id="GO:0006281">
    <property type="term" value="P:DNA repair"/>
    <property type="evidence" value="ECO:0007669"/>
    <property type="project" value="InterPro"/>
</dbReference>
<dbReference type="PIRSF" id="PIRSF036578">
    <property type="entry name" value="RFC1"/>
    <property type="match status" value="1"/>
</dbReference>
<dbReference type="GO" id="GO:0005634">
    <property type="term" value="C:nucleus"/>
    <property type="evidence" value="ECO:0007669"/>
    <property type="project" value="UniProtKB-SubCell"/>
</dbReference>
<dbReference type="Pfam" id="PF00533">
    <property type="entry name" value="BRCT"/>
    <property type="match status" value="1"/>
</dbReference>
<dbReference type="PANTHER" id="PTHR23389">
    <property type="entry name" value="CHROMOSOME TRANSMISSION FIDELITY FACTOR 18"/>
    <property type="match status" value="1"/>
</dbReference>
<dbReference type="EMBL" id="HBNR01077554">
    <property type="protein sequence ID" value="CAE4654036.1"/>
    <property type="molecule type" value="Transcribed_RNA"/>
</dbReference>
<dbReference type="Gene3D" id="3.40.50.10190">
    <property type="entry name" value="BRCT domain"/>
    <property type="match status" value="1"/>
</dbReference>
<feature type="compositionally biased region" description="Basic residues" evidence="9">
    <location>
        <begin position="834"/>
        <end position="846"/>
    </location>
</feature>
<keyword evidence="6 8" id="KW-0067">ATP-binding</keyword>
<dbReference type="Gene3D" id="3.40.50.300">
    <property type="entry name" value="P-loop containing nucleotide triphosphate hydrolases"/>
    <property type="match status" value="1"/>
</dbReference>
<dbReference type="FunFam" id="3.40.50.300:FF:000395">
    <property type="entry name" value="Replication factor C subunit 1"/>
    <property type="match status" value="1"/>
</dbReference>
<dbReference type="InterPro" id="IPR036420">
    <property type="entry name" value="BRCT_dom_sf"/>
</dbReference>
<keyword evidence="7 8" id="KW-0539">Nucleus</keyword>
<evidence type="ECO:0000259" key="10">
    <source>
        <dbReference type="PROSITE" id="PS50172"/>
    </source>
</evidence>
<dbReference type="InterPro" id="IPR047854">
    <property type="entry name" value="RFC_lid"/>
</dbReference>
<evidence type="ECO:0000256" key="6">
    <source>
        <dbReference type="ARBA" id="ARBA00022840"/>
    </source>
</evidence>
<dbReference type="SMART" id="SM00382">
    <property type="entry name" value="AAA"/>
    <property type="match status" value="1"/>
</dbReference>
<dbReference type="Gene3D" id="1.10.8.60">
    <property type="match status" value="1"/>
</dbReference>
<dbReference type="Pfam" id="PF00004">
    <property type="entry name" value="AAA"/>
    <property type="match status" value="1"/>
</dbReference>
<evidence type="ECO:0000256" key="2">
    <source>
        <dbReference type="ARBA" id="ARBA00006116"/>
    </source>
</evidence>
<dbReference type="PANTHER" id="PTHR23389:SF6">
    <property type="entry name" value="REPLICATION FACTOR C SUBUNIT 1"/>
    <property type="match status" value="1"/>
</dbReference>
<feature type="compositionally biased region" description="Low complexity" evidence="9">
    <location>
        <begin position="63"/>
        <end position="86"/>
    </location>
</feature>
<dbReference type="Gene3D" id="1.20.272.10">
    <property type="match status" value="1"/>
</dbReference>
<feature type="compositionally biased region" description="Basic residues" evidence="9">
    <location>
        <begin position="1"/>
        <end position="10"/>
    </location>
</feature>
<reference evidence="11" key="1">
    <citation type="submission" date="2021-01" db="EMBL/GenBank/DDBJ databases">
        <authorList>
            <person name="Corre E."/>
            <person name="Pelletier E."/>
            <person name="Niang G."/>
            <person name="Scheremetjew M."/>
            <person name="Finn R."/>
            <person name="Kale V."/>
            <person name="Holt S."/>
            <person name="Cochrane G."/>
            <person name="Meng A."/>
            <person name="Brown T."/>
            <person name="Cohen L."/>
        </authorList>
    </citation>
    <scope>NUCLEOTIDE SEQUENCE</scope>
    <source>
        <strain evidence="11">CCMP3105</strain>
    </source>
</reference>
<feature type="region of interest" description="Disordered" evidence="9">
    <location>
        <begin position="1"/>
        <end position="142"/>
    </location>
</feature>
<dbReference type="SMART" id="SM00292">
    <property type="entry name" value="BRCT"/>
    <property type="match status" value="1"/>
</dbReference>
<dbReference type="Pfam" id="PF08519">
    <property type="entry name" value="RFC1"/>
    <property type="match status" value="1"/>
</dbReference>
<dbReference type="InterPro" id="IPR012178">
    <property type="entry name" value="RFC1"/>
</dbReference>
<keyword evidence="5 8" id="KW-0547">Nucleotide-binding</keyword>
<comment type="subcellular location">
    <subcellularLocation>
        <location evidence="1 8">Nucleus</location>
    </subcellularLocation>
</comment>
<protein>
    <recommendedName>
        <fullName evidence="3 8">Replication factor C subunit 1</fullName>
    </recommendedName>
</protein>
<feature type="domain" description="BRCT" evidence="10">
    <location>
        <begin position="136"/>
        <end position="226"/>
    </location>
</feature>
<dbReference type="InterPro" id="IPR013725">
    <property type="entry name" value="DNA_replication_fac_RFC1_C"/>
</dbReference>
<evidence type="ECO:0000313" key="11">
    <source>
        <dbReference type="EMBL" id="CAE4654036.1"/>
    </source>
</evidence>
<dbReference type="GO" id="GO:0003689">
    <property type="term" value="F:DNA clamp loader activity"/>
    <property type="evidence" value="ECO:0007669"/>
    <property type="project" value="UniProtKB-UniRule"/>
</dbReference>
<dbReference type="GO" id="GO:0003677">
    <property type="term" value="F:DNA binding"/>
    <property type="evidence" value="ECO:0007669"/>
    <property type="project" value="InterPro"/>
</dbReference>
<dbReference type="InterPro" id="IPR008921">
    <property type="entry name" value="DNA_pol3_clamp-load_cplx_C"/>
</dbReference>
<comment type="similarity">
    <text evidence="2 8">Belongs to the activator 1 large subunit family.</text>
</comment>
<feature type="compositionally biased region" description="Acidic residues" evidence="9">
    <location>
        <begin position="772"/>
        <end position="796"/>
    </location>
</feature>
<proteinExistence type="inferred from homology"/>
<dbReference type="GO" id="GO:0016887">
    <property type="term" value="F:ATP hydrolysis activity"/>
    <property type="evidence" value="ECO:0007669"/>
    <property type="project" value="InterPro"/>
</dbReference>
<name>A0A7S4SS58_9DINO</name>
<dbReference type="SUPFAM" id="SSF52540">
    <property type="entry name" value="P-loop containing nucleoside triphosphate hydrolases"/>
    <property type="match status" value="1"/>
</dbReference>
<evidence type="ECO:0000256" key="1">
    <source>
        <dbReference type="ARBA" id="ARBA00004123"/>
    </source>
</evidence>
<evidence type="ECO:0000256" key="9">
    <source>
        <dbReference type="SAM" id="MobiDB-lite"/>
    </source>
</evidence>
<dbReference type="InterPro" id="IPR003959">
    <property type="entry name" value="ATPase_AAA_core"/>
</dbReference>
<dbReference type="SUPFAM" id="SSF48019">
    <property type="entry name" value="post-AAA+ oligomerization domain-like"/>
    <property type="match status" value="1"/>
</dbReference>
<sequence>MAQAKLKRVATLHPLMAPESGAPRKRPRFNIPGGGGTSAASQPLTVDLSDEDRPKSAAPPRTPAQQTLTQASAAPAAAPAATPPRASKGGSPAERPLPFLASGLPARPGGTPSPVAPKAKAGASPPTGLPKGNDGKPGLPLDGVVMAFTGEMDSLTRQDAEEKAKAAGAKVMGSVSGNTQYLVLGSHLDDGRDVKETSKYRKYLELKEKGKKCPQIVDEEQFLKMLPAAAARPPPPPAPVAPRPAPAAAAAPGGTSVAAYANWVDLHAPKSFGEVLGNAAGVRKLTEWLRDWDNVVLRGQKKAVAFKPGGGMPENVNARAALVSGPPGIGKTTACRLVAQMHGGYEVLEYNASDARGQAIIQEMAEGIADNMTISFSGGLGQKRNPALTKRAIIIMDEVDGMGAGDRGGNAALIKMIKKTRNPIICICNDAGSPKVRSLAFNCYDLKFTRPTKNTVAQRCAQIARQEGLEVEPNALEALAESCGSDMRMVLNQLQMLALSPKYKQTGVSYGDMKEKLHEISKDSGIMMTTFDACRKLLTASEGARMKFRDRLDLFFVDHGIMGLLVQENYLNSVSKKPVDAELMNRCAYSADLMTLGDIMSARIRGSQEWSLLPDVGLTSCVYPATVTNGFVSFPSFPQWLGKYSTQSRMSRLCRELHAHLRLSTSVGRESLPTSGYPTLLYNRAMAPLMRGTTEAVEETAAALDAYGLRKEHLTEHLTELRTHLGQDDLFKIVDPKVKAAMTREFNSGNHAMKVVLPSKGKRKAAAVEAPEGFEEDDAAPEDPEAGKEAEDDGDADGLIKVKGKPKAKAKGKAKAKAMAESPKGGESSPAPKAKGKARGKAKGRA</sequence>
<gene>
    <name evidence="11" type="ORF">AMON00008_LOCUS55201</name>
</gene>
<accession>A0A7S4SS58</accession>
<evidence type="ECO:0000256" key="8">
    <source>
        <dbReference type="PIRNR" id="PIRNR036578"/>
    </source>
</evidence>
<evidence type="ECO:0000256" key="5">
    <source>
        <dbReference type="ARBA" id="ARBA00022741"/>
    </source>
</evidence>
<dbReference type="InterPro" id="IPR027417">
    <property type="entry name" value="P-loop_NTPase"/>
</dbReference>
<dbReference type="CDD" id="cd18140">
    <property type="entry name" value="HLD_clamp_RFC"/>
    <property type="match status" value="1"/>
</dbReference>
<evidence type="ECO:0000256" key="3">
    <source>
        <dbReference type="ARBA" id="ARBA00020401"/>
    </source>
</evidence>
<dbReference type="GO" id="GO:0006260">
    <property type="term" value="P:DNA replication"/>
    <property type="evidence" value="ECO:0007669"/>
    <property type="project" value="UniProtKB-KW"/>
</dbReference>
<dbReference type="AlphaFoldDB" id="A0A7S4SS58"/>
<feature type="compositionally biased region" description="Basic residues" evidence="9">
    <location>
        <begin position="802"/>
        <end position="816"/>
    </location>
</feature>